<evidence type="ECO:0000259" key="2">
    <source>
        <dbReference type="Pfam" id="PF00266"/>
    </source>
</evidence>
<keyword evidence="4" id="KW-1185">Reference proteome</keyword>
<organism evidence="3 4">
    <name type="scientific">Marinicauda salina</name>
    <dbReference type="NCBI Taxonomy" id="2135793"/>
    <lineage>
        <taxon>Bacteria</taxon>
        <taxon>Pseudomonadati</taxon>
        <taxon>Pseudomonadota</taxon>
        <taxon>Alphaproteobacteria</taxon>
        <taxon>Maricaulales</taxon>
        <taxon>Maricaulaceae</taxon>
        <taxon>Marinicauda</taxon>
    </lineage>
</organism>
<gene>
    <name evidence="3" type="ORF">DDZ18_13540</name>
</gene>
<reference evidence="4" key="1">
    <citation type="submission" date="2018-05" db="EMBL/GenBank/DDBJ databases">
        <authorList>
            <person name="Liu B.-T."/>
        </authorList>
    </citation>
    <scope>NUCLEOTIDE SEQUENCE [LARGE SCALE GENOMIC DNA]</scope>
    <source>
        <strain evidence="4">WD6-1</strain>
    </source>
</reference>
<name>A0A2U2BR44_9PROT</name>
<dbReference type="EMBL" id="QEXV01000007">
    <property type="protein sequence ID" value="PWE16459.1"/>
    <property type="molecule type" value="Genomic_DNA"/>
</dbReference>
<keyword evidence="3" id="KW-0032">Aminotransferase</keyword>
<keyword evidence="3" id="KW-0808">Transferase</keyword>
<dbReference type="InterPro" id="IPR015421">
    <property type="entry name" value="PyrdxlP-dep_Trfase_major"/>
</dbReference>
<dbReference type="PANTHER" id="PTHR43586:SF15">
    <property type="entry name" value="BLR3095 PROTEIN"/>
    <property type="match status" value="1"/>
</dbReference>
<evidence type="ECO:0000313" key="4">
    <source>
        <dbReference type="Proteomes" id="UP000245168"/>
    </source>
</evidence>
<dbReference type="Gene3D" id="3.90.1150.10">
    <property type="entry name" value="Aspartate Aminotransferase, domain 1"/>
    <property type="match status" value="1"/>
</dbReference>
<dbReference type="InterPro" id="IPR000192">
    <property type="entry name" value="Aminotrans_V_dom"/>
</dbReference>
<dbReference type="OrthoDB" id="9804366at2"/>
<dbReference type="Pfam" id="PF00266">
    <property type="entry name" value="Aminotran_5"/>
    <property type="match status" value="1"/>
</dbReference>
<keyword evidence="1" id="KW-0663">Pyridoxal phosphate</keyword>
<dbReference type="Gene3D" id="3.40.640.10">
    <property type="entry name" value="Type I PLP-dependent aspartate aminotransferase-like (Major domain)"/>
    <property type="match status" value="1"/>
</dbReference>
<proteinExistence type="predicted"/>
<protein>
    <submittedName>
        <fullName evidence="3">Aminotransferase</fullName>
    </submittedName>
</protein>
<dbReference type="GO" id="GO:0008483">
    <property type="term" value="F:transaminase activity"/>
    <property type="evidence" value="ECO:0007669"/>
    <property type="project" value="UniProtKB-KW"/>
</dbReference>
<sequence>MGPLPRAAVEAGRRAYERKAAPWGLSIPDDFFGVPEALRGEAAKLFASDADSVALVPSASYGLAAAAANIRLEAGSEILLLDGQFPSNVYVWRTLAERDGAIVKTVARSGNETWTEALAAAIGDRTGLVACPAVHWIDGGNIDLAALRPALREAGAALVLDLTQSLGAQPFDVGAVDPDFAVAAAYKWLCGPYNSAFLYVAERHHDGTPLEENWIAREGSSDFARLIDYRDAYEAGARRFDMGERSAFQIAPATLESLRLVNAIGPAAIAARCAELTAAIEAAAAPLGLAADTPDRAAHYLALALPEGAPSDLLERLKAEGVHLSQRGPRLRIAPHFYNDEADIARFAAALGRALA</sequence>
<dbReference type="InterPro" id="IPR015422">
    <property type="entry name" value="PyrdxlP-dep_Trfase_small"/>
</dbReference>
<dbReference type="PANTHER" id="PTHR43586">
    <property type="entry name" value="CYSTEINE DESULFURASE"/>
    <property type="match status" value="1"/>
</dbReference>
<feature type="domain" description="Aminotransferase class V" evidence="2">
    <location>
        <begin position="37"/>
        <end position="329"/>
    </location>
</feature>
<evidence type="ECO:0000256" key="1">
    <source>
        <dbReference type="ARBA" id="ARBA00022898"/>
    </source>
</evidence>
<dbReference type="Proteomes" id="UP000245168">
    <property type="component" value="Unassembled WGS sequence"/>
</dbReference>
<dbReference type="InterPro" id="IPR015424">
    <property type="entry name" value="PyrdxlP-dep_Trfase"/>
</dbReference>
<accession>A0A2U2BR44</accession>
<dbReference type="AlphaFoldDB" id="A0A2U2BR44"/>
<comment type="caution">
    <text evidence="3">The sequence shown here is derived from an EMBL/GenBank/DDBJ whole genome shotgun (WGS) entry which is preliminary data.</text>
</comment>
<evidence type="ECO:0000313" key="3">
    <source>
        <dbReference type="EMBL" id="PWE16459.1"/>
    </source>
</evidence>
<dbReference type="SUPFAM" id="SSF53383">
    <property type="entry name" value="PLP-dependent transferases"/>
    <property type="match status" value="1"/>
</dbReference>